<dbReference type="PANTHER" id="PTHR37299:SF1">
    <property type="entry name" value="STAGE 0 SPORULATION PROTEIN A HOMOLOG"/>
    <property type="match status" value="1"/>
</dbReference>
<dbReference type="OrthoDB" id="941829at2"/>
<dbReference type="Pfam" id="PF04397">
    <property type="entry name" value="LytTR"/>
    <property type="match status" value="1"/>
</dbReference>
<evidence type="ECO:0000256" key="1">
    <source>
        <dbReference type="PROSITE-ProRule" id="PRU00169"/>
    </source>
</evidence>
<dbReference type="Pfam" id="PF00072">
    <property type="entry name" value="Response_reg"/>
    <property type="match status" value="1"/>
</dbReference>
<dbReference type="PROSITE" id="PS50930">
    <property type="entry name" value="HTH_LYTTR"/>
    <property type="match status" value="1"/>
</dbReference>
<proteinExistence type="predicted"/>
<dbReference type="InterPro" id="IPR011006">
    <property type="entry name" value="CheY-like_superfamily"/>
</dbReference>
<keyword evidence="5" id="KW-1185">Reference proteome</keyword>
<dbReference type="KEGG" id="run:DR864_00650"/>
<accession>A0A344TCG4</accession>
<dbReference type="AlphaFoldDB" id="A0A344TCG4"/>
<evidence type="ECO:0000259" key="2">
    <source>
        <dbReference type="PROSITE" id="PS50110"/>
    </source>
</evidence>
<dbReference type="InterPro" id="IPR001789">
    <property type="entry name" value="Sig_transdc_resp-reg_receiver"/>
</dbReference>
<gene>
    <name evidence="4" type="ORF">DR864_00650</name>
</gene>
<feature type="modified residue" description="4-aspartylphosphate" evidence="1">
    <location>
        <position position="52"/>
    </location>
</feature>
<protein>
    <recommendedName>
        <fullName evidence="6">Two component transcriptional regulator, LytTR family</fullName>
    </recommendedName>
</protein>
<reference evidence="4 5" key="1">
    <citation type="submission" date="2018-07" db="EMBL/GenBank/DDBJ databases">
        <title>Genome sequencing of Runella.</title>
        <authorList>
            <person name="Baek M.-G."/>
            <person name="Yi H."/>
        </authorList>
    </citation>
    <scope>NUCLEOTIDE SEQUENCE [LARGE SCALE GENOMIC DNA]</scope>
    <source>
        <strain evidence="4 5">HYN0085</strain>
    </source>
</reference>
<dbReference type="PANTHER" id="PTHR37299">
    <property type="entry name" value="TRANSCRIPTIONAL REGULATOR-RELATED"/>
    <property type="match status" value="1"/>
</dbReference>
<dbReference type="InterPro" id="IPR046947">
    <property type="entry name" value="LytR-like"/>
</dbReference>
<dbReference type="EMBL" id="CP030850">
    <property type="protein sequence ID" value="AXE16335.1"/>
    <property type="molecule type" value="Genomic_DNA"/>
</dbReference>
<dbReference type="SUPFAM" id="SSF52172">
    <property type="entry name" value="CheY-like"/>
    <property type="match status" value="1"/>
</dbReference>
<organism evidence="4 5">
    <name type="scientific">Runella rosea</name>
    <dbReference type="NCBI Taxonomy" id="2259595"/>
    <lineage>
        <taxon>Bacteria</taxon>
        <taxon>Pseudomonadati</taxon>
        <taxon>Bacteroidota</taxon>
        <taxon>Cytophagia</taxon>
        <taxon>Cytophagales</taxon>
        <taxon>Spirosomataceae</taxon>
        <taxon>Runella</taxon>
    </lineage>
</organism>
<keyword evidence="1" id="KW-0597">Phosphoprotein</keyword>
<evidence type="ECO:0008006" key="6">
    <source>
        <dbReference type="Google" id="ProtNLM"/>
    </source>
</evidence>
<feature type="domain" description="Response regulatory" evidence="2">
    <location>
        <begin position="2"/>
        <end position="116"/>
    </location>
</feature>
<dbReference type="GO" id="GO:0000156">
    <property type="term" value="F:phosphorelay response regulator activity"/>
    <property type="evidence" value="ECO:0007669"/>
    <property type="project" value="InterPro"/>
</dbReference>
<sequence length="227" mass="26343">MKILIAEDDLIYAVQLEAMLSDLGYEIIGCVNTYQKAYDFLYASHVDLMLIDVVLMGSKNGLELADLVSSRNIPFILITAYDTPQIYEQVSKWNNVLYLVKPVHIHTLDSSIRILTKQSEIEPQFIRGTTRSEIISINEILYIEVDRNYTFVQTAKRRYAFKKSLSLIKQQLPLDRFLEIHRSFLVNKKFITKIDLEKSLVYVEGYMLPMSRRVKHDLIAKGIGKKF</sequence>
<dbReference type="GO" id="GO:0003677">
    <property type="term" value="F:DNA binding"/>
    <property type="evidence" value="ECO:0007669"/>
    <property type="project" value="InterPro"/>
</dbReference>
<feature type="domain" description="HTH LytTR-type" evidence="3">
    <location>
        <begin position="130"/>
        <end position="213"/>
    </location>
</feature>
<dbReference type="PROSITE" id="PS50110">
    <property type="entry name" value="RESPONSE_REGULATORY"/>
    <property type="match status" value="1"/>
</dbReference>
<dbReference type="SMART" id="SM00448">
    <property type="entry name" value="REC"/>
    <property type="match status" value="1"/>
</dbReference>
<evidence type="ECO:0000313" key="4">
    <source>
        <dbReference type="EMBL" id="AXE16335.1"/>
    </source>
</evidence>
<name>A0A344TCG4_9BACT</name>
<dbReference type="SMART" id="SM00850">
    <property type="entry name" value="LytTR"/>
    <property type="match status" value="1"/>
</dbReference>
<dbReference type="Gene3D" id="2.40.50.1020">
    <property type="entry name" value="LytTr DNA-binding domain"/>
    <property type="match status" value="1"/>
</dbReference>
<dbReference type="Gene3D" id="3.40.50.2300">
    <property type="match status" value="1"/>
</dbReference>
<evidence type="ECO:0000313" key="5">
    <source>
        <dbReference type="Proteomes" id="UP000251993"/>
    </source>
</evidence>
<dbReference type="RefSeq" id="WP_114065122.1">
    <property type="nucleotide sequence ID" value="NZ_CP030850.1"/>
</dbReference>
<dbReference type="Proteomes" id="UP000251993">
    <property type="component" value="Chromosome"/>
</dbReference>
<evidence type="ECO:0000259" key="3">
    <source>
        <dbReference type="PROSITE" id="PS50930"/>
    </source>
</evidence>
<dbReference type="InterPro" id="IPR007492">
    <property type="entry name" value="LytTR_DNA-bd_dom"/>
</dbReference>